<dbReference type="EMBL" id="JAFBIL020000010">
    <property type="protein sequence ID" value="MBZ2209867.1"/>
    <property type="molecule type" value="Genomic_DNA"/>
</dbReference>
<dbReference type="GO" id="GO:0016787">
    <property type="term" value="F:hydrolase activity"/>
    <property type="evidence" value="ECO:0007669"/>
    <property type="project" value="UniProtKB-KW"/>
</dbReference>
<reference evidence="4 5" key="1">
    <citation type="submission" date="2021-01" db="EMBL/GenBank/DDBJ databases">
        <authorList>
            <person name="Ruan W."/>
            <person name="Khan S.A."/>
            <person name="Jeon C.O."/>
        </authorList>
    </citation>
    <scope>NUCLEOTIDE SEQUENCE [LARGE SCALE GENOMIC DNA]</scope>
    <source>
        <strain evidence="4 5">R798</strain>
    </source>
</reference>
<evidence type="ECO:0000256" key="1">
    <source>
        <dbReference type="ARBA" id="ARBA00022801"/>
    </source>
</evidence>
<dbReference type="Gene3D" id="3.40.50.1820">
    <property type="entry name" value="alpha/beta hydrolase"/>
    <property type="match status" value="1"/>
</dbReference>
<evidence type="ECO:0000256" key="3">
    <source>
        <dbReference type="ARBA" id="ARBA00023098"/>
    </source>
</evidence>
<protein>
    <submittedName>
        <fullName evidence="4">Dienelactone hydrolase</fullName>
    </submittedName>
</protein>
<dbReference type="PANTHER" id="PTHR10272:SF0">
    <property type="entry name" value="PLATELET-ACTIVATING FACTOR ACETYLHYDROLASE"/>
    <property type="match status" value="1"/>
</dbReference>
<sequence length="340" mass="35710">MKWIRRLLIAIAVLAAGVGVFVFSTALTTERPVGFQATRATGADGKPFVIGVWYPTDARPWPTVSGFAFATVARDAAIAGRGLPLVIISHGNGGAPMGHVDLALALASAGYIVAAPMHGGDNYEDQSAVGSAAFFSGRTRQLRATVDHMLARWPGHDRIDPDRIGAFGFSMGGFTVLTAVGATPDLGMVPTHCARSPEFACEVLRRAGSPLMTVGASAMEQNFVADPRIKAAVVAAPGFGFALASPTGGGVRVPVQLWSAEKDASVPYASNAGPLRQWLGAGVEFHSVPGAGHLSFLAPCTVLARQLEFCAEQGKFDRAAFHEAMNASVVRFFEQHIKQP</sequence>
<proteinExistence type="predicted"/>
<keyword evidence="3" id="KW-0443">Lipid metabolism</keyword>
<accession>A0ABS7SVD7</accession>
<keyword evidence="5" id="KW-1185">Reference proteome</keyword>
<reference evidence="4 5" key="2">
    <citation type="submission" date="2021-08" db="EMBL/GenBank/DDBJ databases">
        <title>Massilia sp. R798.</title>
        <authorList>
            <person name="Baek J.H."/>
            <person name="Jung H.S."/>
            <person name="Kim K.R."/>
            <person name="Jeon C.O."/>
        </authorList>
    </citation>
    <scope>NUCLEOTIDE SEQUENCE [LARGE SCALE GENOMIC DNA]</scope>
    <source>
        <strain evidence="4 5">R798</strain>
    </source>
</reference>
<evidence type="ECO:0000313" key="5">
    <source>
        <dbReference type="Proteomes" id="UP000809349"/>
    </source>
</evidence>
<dbReference type="PIRSF" id="PIRSF031982">
    <property type="entry name" value="UCP031982_abhydr"/>
    <property type="match status" value="1"/>
</dbReference>
<gene>
    <name evidence="4" type="ORF">I4X03_021585</name>
</gene>
<dbReference type="PANTHER" id="PTHR10272">
    <property type="entry name" value="PLATELET-ACTIVATING FACTOR ACETYLHYDROLASE"/>
    <property type="match status" value="1"/>
</dbReference>
<dbReference type="RefSeq" id="WP_223470693.1">
    <property type="nucleotide sequence ID" value="NZ_JAFBIL020000010.1"/>
</dbReference>
<dbReference type="InterPro" id="IPR029058">
    <property type="entry name" value="AB_hydrolase_fold"/>
</dbReference>
<dbReference type="SUPFAM" id="SSF53474">
    <property type="entry name" value="alpha/beta-Hydrolases"/>
    <property type="match status" value="1"/>
</dbReference>
<dbReference type="InterPro" id="IPR016986">
    <property type="entry name" value="UCP031982_abhydr"/>
</dbReference>
<comment type="caution">
    <text evidence="4">The sequence shown here is derived from an EMBL/GenBank/DDBJ whole genome shotgun (WGS) entry which is preliminary data.</text>
</comment>
<evidence type="ECO:0000256" key="2">
    <source>
        <dbReference type="ARBA" id="ARBA00022963"/>
    </source>
</evidence>
<keyword evidence="1 4" id="KW-0378">Hydrolase</keyword>
<evidence type="ECO:0000313" key="4">
    <source>
        <dbReference type="EMBL" id="MBZ2209867.1"/>
    </source>
</evidence>
<dbReference type="Proteomes" id="UP000809349">
    <property type="component" value="Unassembled WGS sequence"/>
</dbReference>
<organism evidence="4 5">
    <name type="scientific">Massilia soli</name>
    <dbReference type="NCBI Taxonomy" id="2792854"/>
    <lineage>
        <taxon>Bacteria</taxon>
        <taxon>Pseudomonadati</taxon>
        <taxon>Pseudomonadota</taxon>
        <taxon>Betaproteobacteria</taxon>
        <taxon>Burkholderiales</taxon>
        <taxon>Oxalobacteraceae</taxon>
        <taxon>Telluria group</taxon>
        <taxon>Massilia</taxon>
    </lineage>
</organism>
<keyword evidence="2" id="KW-0442">Lipid degradation</keyword>
<name>A0ABS7SVD7_9BURK</name>